<feature type="signal peptide" evidence="1">
    <location>
        <begin position="1"/>
        <end position="18"/>
    </location>
</feature>
<proteinExistence type="predicted"/>
<name>A0A1I7SV93_BURXY</name>
<feature type="chain" id="PRO_5009306707" evidence="1">
    <location>
        <begin position="19"/>
        <end position="68"/>
    </location>
</feature>
<evidence type="ECO:0000256" key="1">
    <source>
        <dbReference type="SAM" id="SignalP"/>
    </source>
</evidence>
<keyword evidence="1" id="KW-0732">Signal</keyword>
<dbReference type="AlphaFoldDB" id="A0A1I7SV93"/>
<dbReference type="Proteomes" id="UP000095284">
    <property type="component" value="Unplaced"/>
</dbReference>
<evidence type="ECO:0000313" key="2">
    <source>
        <dbReference type="Proteomes" id="UP000095284"/>
    </source>
</evidence>
<organism evidence="2 3">
    <name type="scientific">Bursaphelenchus xylophilus</name>
    <name type="common">Pinewood nematode worm</name>
    <name type="synonym">Aphelenchoides xylophilus</name>
    <dbReference type="NCBI Taxonomy" id="6326"/>
    <lineage>
        <taxon>Eukaryota</taxon>
        <taxon>Metazoa</taxon>
        <taxon>Ecdysozoa</taxon>
        <taxon>Nematoda</taxon>
        <taxon>Chromadorea</taxon>
        <taxon>Rhabditida</taxon>
        <taxon>Tylenchina</taxon>
        <taxon>Tylenchomorpha</taxon>
        <taxon>Aphelenchoidea</taxon>
        <taxon>Aphelenchoididae</taxon>
        <taxon>Bursaphelenchus</taxon>
    </lineage>
</organism>
<dbReference type="WBParaSite" id="BXY_1696800.1">
    <property type="protein sequence ID" value="BXY_1696800.1"/>
    <property type="gene ID" value="BXY_1696800"/>
</dbReference>
<evidence type="ECO:0000313" key="3">
    <source>
        <dbReference type="WBParaSite" id="BXY_1696800.1"/>
    </source>
</evidence>
<reference evidence="3" key="1">
    <citation type="submission" date="2016-11" db="UniProtKB">
        <authorList>
            <consortium name="WormBaseParasite"/>
        </authorList>
    </citation>
    <scope>IDENTIFICATION</scope>
</reference>
<sequence length="68" mass="7910">MPHFCGWFFSFLLVRSFATMPEAIFCYSGVKQAENWTEPFRPRECAEEFTWCIVSKNHNLTGNADVTL</sequence>
<accession>A0A1I7SV93</accession>
<protein>
    <submittedName>
        <fullName evidence="3">Secreted protein</fullName>
    </submittedName>
</protein>